<protein>
    <submittedName>
        <fullName evidence="2">Uncharacterized protein</fullName>
    </submittedName>
</protein>
<proteinExistence type="predicted"/>
<dbReference type="Proteomes" id="UP000321514">
    <property type="component" value="Unassembled WGS sequence"/>
</dbReference>
<evidence type="ECO:0000313" key="4">
    <source>
        <dbReference type="Proteomes" id="UP000183760"/>
    </source>
</evidence>
<dbReference type="AlphaFoldDB" id="A0A511T620"/>
<feature type="region of interest" description="Disordered" evidence="1">
    <location>
        <begin position="78"/>
        <end position="120"/>
    </location>
</feature>
<evidence type="ECO:0000313" key="2">
    <source>
        <dbReference type="EMBL" id="GEN09619.1"/>
    </source>
</evidence>
<evidence type="ECO:0000256" key="1">
    <source>
        <dbReference type="SAM" id="MobiDB-lite"/>
    </source>
</evidence>
<reference evidence="3 4" key="1">
    <citation type="submission" date="2016-10" db="EMBL/GenBank/DDBJ databases">
        <authorList>
            <person name="Varghese N."/>
            <person name="Submissions S."/>
        </authorList>
    </citation>
    <scope>NUCLEOTIDE SEQUENCE [LARGE SCALE GENOMIC DNA]</scope>
    <source>
        <strain evidence="3 4">DSM 16525</strain>
    </source>
</reference>
<dbReference type="EMBL" id="FOIB01000009">
    <property type="protein sequence ID" value="SEU33332.1"/>
    <property type="molecule type" value="Genomic_DNA"/>
</dbReference>
<feature type="region of interest" description="Disordered" evidence="1">
    <location>
        <begin position="1"/>
        <end position="22"/>
    </location>
</feature>
<name>A0A511T620_MYXFU</name>
<dbReference type="EMBL" id="BJXR01000034">
    <property type="protein sequence ID" value="GEN09619.1"/>
    <property type="molecule type" value="Genomic_DNA"/>
</dbReference>
<keyword evidence="4" id="KW-1185">Reference proteome</keyword>
<organism evidence="2 5">
    <name type="scientific">Myxococcus fulvus</name>
    <dbReference type="NCBI Taxonomy" id="33"/>
    <lineage>
        <taxon>Bacteria</taxon>
        <taxon>Pseudomonadati</taxon>
        <taxon>Myxococcota</taxon>
        <taxon>Myxococcia</taxon>
        <taxon>Myxococcales</taxon>
        <taxon>Cystobacterineae</taxon>
        <taxon>Myxococcaceae</taxon>
        <taxon>Myxococcus</taxon>
    </lineage>
</organism>
<reference evidence="2 5" key="2">
    <citation type="submission" date="2019-07" db="EMBL/GenBank/DDBJ databases">
        <title>Whole genome shotgun sequence of Myxococcus fulvus NBRC 100333.</title>
        <authorList>
            <person name="Hosoyama A."/>
            <person name="Uohara A."/>
            <person name="Ohji S."/>
            <person name="Ichikawa N."/>
        </authorList>
    </citation>
    <scope>NUCLEOTIDE SEQUENCE [LARGE SCALE GENOMIC DNA]</scope>
    <source>
        <strain evidence="2 5">NBRC 100333</strain>
    </source>
</reference>
<sequence length="120" mass="12671">MSTAPLGDIPQRSTNNEDTLEAVPDGWCFNGRPFSCGATIDIGPGDTIDLEAAPSLLHPAFYLDGRLVQGAIRPSSGHHSIECRYTENGGETAGDITGTLNVGTGTEDSRQPSHSEWSQA</sequence>
<dbReference type="Proteomes" id="UP000183760">
    <property type="component" value="Unassembled WGS sequence"/>
</dbReference>
<dbReference type="RefSeq" id="WP_074957553.1">
    <property type="nucleotide sequence ID" value="NZ_BJXR01000034.1"/>
</dbReference>
<accession>A0A511T620</accession>
<comment type="caution">
    <text evidence="2">The sequence shown here is derived from an EMBL/GenBank/DDBJ whole genome shotgun (WGS) entry which is preliminary data.</text>
</comment>
<evidence type="ECO:0000313" key="5">
    <source>
        <dbReference type="Proteomes" id="UP000321514"/>
    </source>
</evidence>
<gene>
    <name evidence="2" type="ORF">MFU01_46560</name>
    <name evidence="3" type="ORF">SAMN05443572_109272</name>
</gene>
<dbReference type="STRING" id="1334629.MFUL124B02_17740"/>
<evidence type="ECO:0000313" key="3">
    <source>
        <dbReference type="EMBL" id="SEU33332.1"/>
    </source>
</evidence>